<evidence type="ECO:0000259" key="8">
    <source>
        <dbReference type="Pfam" id="PF07992"/>
    </source>
</evidence>
<dbReference type="InterPro" id="IPR029752">
    <property type="entry name" value="D-isomer_DH_CS1"/>
</dbReference>
<feature type="binding site" evidence="5">
    <location>
        <position position="275"/>
    </location>
    <ligand>
        <name>NAD(+)</name>
        <dbReference type="ChEBI" id="CHEBI:57540"/>
    </ligand>
</feature>
<evidence type="ECO:0000256" key="6">
    <source>
        <dbReference type="PIRSR" id="PIRSR000350-4"/>
    </source>
</evidence>
<dbReference type="InterPro" id="IPR036188">
    <property type="entry name" value="FAD/NAD-bd_sf"/>
</dbReference>
<dbReference type="OrthoDB" id="9800167at2"/>
<feature type="domain" description="FAD/NAD(P)-binding" evidence="8">
    <location>
        <begin position="10"/>
        <end position="330"/>
    </location>
</feature>
<dbReference type="Pfam" id="PF07992">
    <property type="entry name" value="Pyr_redox_2"/>
    <property type="match status" value="1"/>
</dbReference>
<sequence>MQSTPTHTVDVAVIGAGTAGQSAFHQVKKCGKNVVIINAGSWTTTCVDAGCMPSKLLLAAAERAHLAHTADEFGVITQVQIDGKAVMQRVQRERARLASYVQATVDGWDDDQKISGTARIVGKNADDQTLLAVNDDIIAADTLIIATGSTPSVPDGWADILGDRLLTSDTVFDLPDLPKSLAVVGAGAIGLELAQAFSLLGVRVRLFNRDATLGSLSDDDINAAAIDSLATMVDMALNATIDTLTQTDNGVCVYYTDCDGNAQTFEAEYLLAAVGRHAELEKLGIDKLDIALDDKGYPKDLDPATGQIGKRPVFVAGDASGHFPLLHIANIEGTQAGMLAKDCPITADYIRDLPVPLSVVFCLPNIAQIGQTYAQLKDSDTDFVTGKVSFANQGRSRVMGVNQGALHIYAHRSDGKLLGASMVAPDGEYLAHILALAIMQRLSASELLTMPFYHPTIIEGMRTALRDIVKQCLALSDDEGTDTAAARAAETKNAALPNVNPMLR</sequence>
<keyword evidence="5" id="KW-0547">Nucleotide-binding</keyword>
<keyword evidence="3 5" id="KW-0274">FAD</keyword>
<feature type="binding site" evidence="5">
    <location>
        <position position="55"/>
    </location>
    <ligand>
        <name>FAD</name>
        <dbReference type="ChEBI" id="CHEBI:57692"/>
    </ligand>
</feature>
<dbReference type="AlphaFoldDB" id="A0A1B8Q9T8"/>
<evidence type="ECO:0000256" key="4">
    <source>
        <dbReference type="PIRSR" id="PIRSR000350-2"/>
    </source>
</evidence>
<evidence type="ECO:0000256" key="2">
    <source>
        <dbReference type="ARBA" id="ARBA00022630"/>
    </source>
</evidence>
<dbReference type="PRINTS" id="PR00368">
    <property type="entry name" value="FADPNR"/>
</dbReference>
<organism evidence="9 10">
    <name type="scientific">Faucicola atlantae</name>
    <dbReference type="NCBI Taxonomy" id="34059"/>
    <lineage>
        <taxon>Bacteria</taxon>
        <taxon>Pseudomonadati</taxon>
        <taxon>Pseudomonadota</taxon>
        <taxon>Gammaproteobacteria</taxon>
        <taxon>Moraxellales</taxon>
        <taxon>Moraxellaceae</taxon>
        <taxon>Faucicola</taxon>
    </lineage>
</organism>
<reference evidence="9 10" key="1">
    <citation type="submission" date="2016-06" db="EMBL/GenBank/DDBJ databases">
        <title>Draft genome of Moraxella atlantae CCUG 66109.</title>
        <authorList>
            <person name="Salva-Serra F."/>
            <person name="Engstrom-Jakobsson H."/>
            <person name="Thorell K."/>
            <person name="Gonzales-Siles L."/>
            <person name="Karlsson R."/>
            <person name="Boulund F."/>
            <person name="Engstrand L."/>
            <person name="Kristiansson E."/>
            <person name="Moore E."/>
        </authorList>
    </citation>
    <scope>NUCLEOTIDE SEQUENCE [LARGE SCALE GENOMIC DNA]</scope>
    <source>
        <strain evidence="9 10">CCUG 66109</strain>
    </source>
</reference>
<feature type="domain" description="Pyridine nucleotide-disulphide oxidoreductase dimerisation" evidence="7">
    <location>
        <begin position="358"/>
        <end position="464"/>
    </location>
</feature>
<dbReference type="Proteomes" id="UP000092508">
    <property type="component" value="Unassembled WGS sequence"/>
</dbReference>
<name>A0A1B8Q9T8_9GAMM</name>
<evidence type="ECO:0000313" key="10">
    <source>
        <dbReference type="Proteomes" id="UP000092508"/>
    </source>
</evidence>
<dbReference type="PRINTS" id="PR00411">
    <property type="entry name" value="PNDRDTASEI"/>
</dbReference>
<protein>
    <submittedName>
        <fullName evidence="9">Dihydrolipoyl dehydrogenase</fullName>
    </submittedName>
</protein>
<dbReference type="PROSITE" id="PS00065">
    <property type="entry name" value="D_2_HYDROXYACID_DH_1"/>
    <property type="match status" value="1"/>
</dbReference>
<feature type="disulfide bond" description="Redox-active" evidence="6">
    <location>
        <begin position="46"/>
        <end position="51"/>
    </location>
</feature>
<accession>A0A1B8Q9T8</accession>
<feature type="binding site" evidence="5">
    <location>
        <position position="318"/>
    </location>
    <ligand>
        <name>FAD</name>
        <dbReference type="ChEBI" id="CHEBI:57692"/>
    </ligand>
</feature>
<dbReference type="GO" id="GO:0050660">
    <property type="term" value="F:flavin adenine dinucleotide binding"/>
    <property type="evidence" value="ECO:0007669"/>
    <property type="project" value="TreeGrafter"/>
</dbReference>
<dbReference type="GO" id="GO:0016616">
    <property type="term" value="F:oxidoreductase activity, acting on the CH-OH group of donors, NAD or NADP as acceptor"/>
    <property type="evidence" value="ECO:0007669"/>
    <property type="project" value="UniProtKB-ARBA"/>
</dbReference>
<comment type="similarity">
    <text evidence="1">Belongs to the class-I pyridine nucleotide-disulfide oxidoreductase family.</text>
</comment>
<dbReference type="InterPro" id="IPR004099">
    <property type="entry name" value="Pyr_nucl-diS_OxRdtase_dimer"/>
</dbReference>
<dbReference type="NCBIfam" id="NF004939">
    <property type="entry name" value="PRK06292.1-1"/>
    <property type="match status" value="1"/>
</dbReference>
<comment type="cofactor">
    <cofactor evidence="5">
        <name>FAD</name>
        <dbReference type="ChEBI" id="CHEBI:57692"/>
    </cofactor>
    <text evidence="5">Binds 1 FAD per subunit.</text>
</comment>
<dbReference type="EMBL" id="LZMZ01000036">
    <property type="protein sequence ID" value="OBX75880.1"/>
    <property type="molecule type" value="Genomic_DNA"/>
</dbReference>
<dbReference type="PANTHER" id="PTHR43014">
    <property type="entry name" value="MERCURIC REDUCTASE"/>
    <property type="match status" value="1"/>
</dbReference>
<evidence type="ECO:0000256" key="3">
    <source>
        <dbReference type="ARBA" id="ARBA00022827"/>
    </source>
</evidence>
<evidence type="ECO:0000259" key="7">
    <source>
        <dbReference type="Pfam" id="PF02852"/>
    </source>
</evidence>
<dbReference type="InterPro" id="IPR023753">
    <property type="entry name" value="FAD/NAD-binding_dom"/>
</dbReference>
<feature type="binding site" evidence="5">
    <location>
        <begin position="147"/>
        <end position="149"/>
    </location>
    <ligand>
        <name>FAD</name>
        <dbReference type="ChEBI" id="CHEBI:57692"/>
    </ligand>
</feature>
<dbReference type="GO" id="GO:0003955">
    <property type="term" value="F:NAD(P)H dehydrogenase (quinone) activity"/>
    <property type="evidence" value="ECO:0007669"/>
    <property type="project" value="TreeGrafter"/>
</dbReference>
<dbReference type="Gene3D" id="3.30.390.30">
    <property type="match status" value="1"/>
</dbReference>
<dbReference type="SUPFAM" id="SSF55424">
    <property type="entry name" value="FAD/NAD-linked reductases, dimerisation (C-terminal) domain"/>
    <property type="match status" value="1"/>
</dbReference>
<dbReference type="InterPro" id="IPR016156">
    <property type="entry name" value="FAD/NAD-linked_Rdtase_dimer_sf"/>
</dbReference>
<dbReference type="Pfam" id="PF02852">
    <property type="entry name" value="Pyr_redox_dim"/>
    <property type="match status" value="1"/>
</dbReference>
<dbReference type="InterPro" id="IPR001100">
    <property type="entry name" value="Pyr_nuc-diS_OxRdtase"/>
</dbReference>
<dbReference type="STRING" id="34059.A9308_09440"/>
<proteinExistence type="inferred from homology"/>
<dbReference type="RefSeq" id="WP_067238110.1">
    <property type="nucleotide sequence ID" value="NZ_LZMZ01000036.1"/>
</dbReference>
<evidence type="ECO:0000256" key="1">
    <source>
        <dbReference type="ARBA" id="ARBA00007532"/>
    </source>
</evidence>
<comment type="caution">
    <text evidence="9">The sequence shown here is derived from an EMBL/GenBank/DDBJ whole genome shotgun (WGS) entry which is preliminary data.</text>
</comment>
<dbReference type="Gene3D" id="3.50.50.60">
    <property type="entry name" value="FAD/NAD(P)-binding domain"/>
    <property type="match status" value="2"/>
</dbReference>
<dbReference type="PIRSF" id="PIRSF000350">
    <property type="entry name" value="Mercury_reductase_MerA"/>
    <property type="match status" value="1"/>
</dbReference>
<evidence type="ECO:0000313" key="9">
    <source>
        <dbReference type="EMBL" id="OBX75880.1"/>
    </source>
</evidence>
<feature type="active site" description="Proton acceptor" evidence="4">
    <location>
        <position position="454"/>
    </location>
</feature>
<evidence type="ECO:0000256" key="5">
    <source>
        <dbReference type="PIRSR" id="PIRSR000350-3"/>
    </source>
</evidence>
<dbReference type="PANTHER" id="PTHR43014:SF4">
    <property type="entry name" value="PYRIDINE NUCLEOTIDE-DISULFIDE OXIDOREDUCTASE RCLA-RELATED"/>
    <property type="match status" value="1"/>
</dbReference>
<keyword evidence="5" id="KW-0520">NAD</keyword>
<feature type="binding site" evidence="5">
    <location>
        <begin position="185"/>
        <end position="192"/>
    </location>
    <ligand>
        <name>NAD(+)</name>
        <dbReference type="ChEBI" id="CHEBI:57540"/>
    </ligand>
</feature>
<keyword evidence="2" id="KW-0285">Flavoprotein</keyword>
<gene>
    <name evidence="9" type="ORF">A9308_09440</name>
</gene>
<dbReference type="SUPFAM" id="SSF51905">
    <property type="entry name" value="FAD/NAD(P)-binding domain"/>
    <property type="match status" value="1"/>
</dbReference>